<dbReference type="InterPro" id="IPR036390">
    <property type="entry name" value="WH_DNA-bd_sf"/>
</dbReference>
<reference evidence="6" key="1">
    <citation type="submission" date="2015-03" db="EMBL/GenBank/DDBJ databases">
        <authorList>
            <person name="Wibberg D."/>
        </authorList>
    </citation>
    <scope>NUCLEOTIDE SEQUENCE [LARGE SCALE GENOMIC DNA]</scope>
</reference>
<dbReference type="EMBL" id="LN831776">
    <property type="protein sequence ID" value="CQR55047.1"/>
    <property type="molecule type" value="Genomic_DNA"/>
</dbReference>
<dbReference type="InterPro" id="IPR011711">
    <property type="entry name" value="GntR_C"/>
</dbReference>
<dbReference type="HOGENOM" id="CLU_017584_9_2_9"/>
<dbReference type="GO" id="GO:0003677">
    <property type="term" value="F:DNA binding"/>
    <property type="evidence" value="ECO:0007669"/>
    <property type="project" value="UniProtKB-KW"/>
</dbReference>
<evidence type="ECO:0000259" key="4">
    <source>
        <dbReference type="PROSITE" id="PS50949"/>
    </source>
</evidence>
<dbReference type="InterPro" id="IPR008920">
    <property type="entry name" value="TF_FadR/GntR_C"/>
</dbReference>
<dbReference type="SUPFAM" id="SSF48008">
    <property type="entry name" value="GntR ligand-binding domain-like"/>
    <property type="match status" value="1"/>
</dbReference>
<dbReference type="InterPro" id="IPR000524">
    <property type="entry name" value="Tscrpt_reg_HTH_GntR"/>
</dbReference>
<evidence type="ECO:0000256" key="3">
    <source>
        <dbReference type="ARBA" id="ARBA00023163"/>
    </source>
</evidence>
<dbReference type="Gene3D" id="1.20.120.530">
    <property type="entry name" value="GntR ligand-binding domain-like"/>
    <property type="match status" value="1"/>
</dbReference>
<dbReference type="GO" id="GO:0003700">
    <property type="term" value="F:DNA-binding transcription factor activity"/>
    <property type="evidence" value="ECO:0007669"/>
    <property type="project" value="InterPro"/>
</dbReference>
<dbReference type="Gene3D" id="1.10.10.10">
    <property type="entry name" value="Winged helix-like DNA-binding domain superfamily/Winged helix DNA-binding domain"/>
    <property type="match status" value="1"/>
</dbReference>
<dbReference type="PATRIC" id="fig|1073571.4.peg.2815"/>
<evidence type="ECO:0000313" key="5">
    <source>
        <dbReference type="EMBL" id="CQR55047.1"/>
    </source>
</evidence>
<name>A0A0E4H9A5_9BACL</name>
<dbReference type="SUPFAM" id="SSF46785">
    <property type="entry name" value="Winged helix' DNA-binding domain"/>
    <property type="match status" value="1"/>
</dbReference>
<dbReference type="CDD" id="cd07377">
    <property type="entry name" value="WHTH_GntR"/>
    <property type="match status" value="1"/>
</dbReference>
<dbReference type="KEGG" id="pri:PRIO_2643"/>
<proteinExistence type="predicted"/>
<keyword evidence="1" id="KW-0805">Transcription regulation</keyword>
<dbReference type="SMART" id="SM00345">
    <property type="entry name" value="HTH_GNTR"/>
    <property type="match status" value="1"/>
</dbReference>
<dbReference type="PANTHER" id="PTHR43537">
    <property type="entry name" value="TRANSCRIPTIONAL REGULATOR, GNTR FAMILY"/>
    <property type="match status" value="1"/>
</dbReference>
<organism evidence="5 6">
    <name type="scientific">Paenibacillus riograndensis SBR5</name>
    <dbReference type="NCBI Taxonomy" id="1073571"/>
    <lineage>
        <taxon>Bacteria</taxon>
        <taxon>Bacillati</taxon>
        <taxon>Bacillota</taxon>
        <taxon>Bacilli</taxon>
        <taxon>Bacillales</taxon>
        <taxon>Paenibacillaceae</taxon>
        <taxon>Paenibacillus</taxon>
        <taxon>Paenibacillus sonchi group</taxon>
    </lineage>
</organism>
<dbReference type="AlphaFoldDB" id="A0A0E4H9A5"/>
<protein>
    <recommendedName>
        <fullName evidence="4">HTH gntR-type domain-containing protein</fullName>
    </recommendedName>
</protein>
<feature type="domain" description="HTH gntR-type" evidence="4">
    <location>
        <begin position="48"/>
        <end position="116"/>
    </location>
</feature>
<dbReference type="Pfam" id="PF07729">
    <property type="entry name" value="FCD"/>
    <property type="match status" value="1"/>
</dbReference>
<dbReference type="Pfam" id="PF00392">
    <property type="entry name" value="GntR"/>
    <property type="match status" value="1"/>
</dbReference>
<dbReference type="PANTHER" id="PTHR43537:SF47">
    <property type="entry name" value="REGULATORY PROTEIN GNTR HTH"/>
    <property type="match status" value="1"/>
</dbReference>
<evidence type="ECO:0000256" key="2">
    <source>
        <dbReference type="ARBA" id="ARBA00023125"/>
    </source>
</evidence>
<keyword evidence="2" id="KW-0238">DNA-binding</keyword>
<dbReference type="PROSITE" id="PS50949">
    <property type="entry name" value="HTH_GNTR"/>
    <property type="match status" value="1"/>
</dbReference>
<dbReference type="SMART" id="SM00895">
    <property type="entry name" value="FCD"/>
    <property type="match status" value="1"/>
</dbReference>
<accession>A0A0E4H9A5</accession>
<evidence type="ECO:0000256" key="1">
    <source>
        <dbReference type="ARBA" id="ARBA00023015"/>
    </source>
</evidence>
<evidence type="ECO:0000313" key="6">
    <source>
        <dbReference type="Proteomes" id="UP000033163"/>
    </source>
</evidence>
<sequence length="277" mass="31160">MLVFTQDSPYNVQYSTTNIRCFDQYVKYSNKGVRFISNQTGLKAVQRRKLVDEVLDQLMGLIQSGQYKKDEKLPPEPELMKLLSVGRSTVREAVKILVHAGFLEVRQGDGTYVKMPSIGFQSVQATLIPQNFEQVLEVRRMLEIEAAGLAAARRTDADIGIMRSRLDLRNEYLDKGRYAEYVAADISFHMAVVEACHNDVFSAMYKVIADGLREMLSQLILDTRGYEDNTIYHEAIYMAIKAGDSDGAKRYTAQNLDALTGKHGSGRGLKQEDLTAN</sequence>
<dbReference type="Proteomes" id="UP000033163">
    <property type="component" value="Chromosome I"/>
</dbReference>
<dbReference type="InterPro" id="IPR036388">
    <property type="entry name" value="WH-like_DNA-bd_sf"/>
</dbReference>
<keyword evidence="3" id="KW-0804">Transcription</keyword>
<dbReference type="PRINTS" id="PR00035">
    <property type="entry name" value="HTHGNTR"/>
</dbReference>
<gene>
    <name evidence="5" type="ORF">PRIO_2643</name>
</gene>